<protein>
    <submittedName>
        <fullName evidence="2">Uncharacterized protein</fullName>
    </submittedName>
</protein>
<proteinExistence type="predicted"/>
<dbReference type="KEGG" id="mtim:DIR46_02380"/>
<gene>
    <name evidence="2" type="ORF">DIR46_02380</name>
</gene>
<feature type="region of interest" description="Disordered" evidence="1">
    <location>
        <begin position="26"/>
        <end position="85"/>
    </location>
</feature>
<accession>A0A2S2DDI4</accession>
<evidence type="ECO:0000313" key="2">
    <source>
        <dbReference type="EMBL" id="AWL03412.1"/>
    </source>
</evidence>
<name>A0A2S2DDI4_9BURK</name>
<reference evidence="2 3" key="1">
    <citation type="submission" date="2018-05" db="EMBL/GenBank/DDBJ databases">
        <title>Complete genome sequence of Massilia oculi sp. nov. CCUG 43427T (=DSM 26321T), the type strain of M. oculi, and comparison with genome sequences of other Massilia strains.</title>
        <authorList>
            <person name="Zhu B."/>
        </authorList>
    </citation>
    <scope>NUCLEOTIDE SEQUENCE [LARGE SCALE GENOMIC DNA]</scope>
    <source>
        <strain evidence="2 3">CCUG 43427</strain>
    </source>
</reference>
<feature type="region of interest" description="Disordered" evidence="1">
    <location>
        <begin position="1"/>
        <end position="20"/>
    </location>
</feature>
<evidence type="ECO:0000313" key="3">
    <source>
        <dbReference type="Proteomes" id="UP000245820"/>
    </source>
</evidence>
<evidence type="ECO:0000256" key="1">
    <source>
        <dbReference type="SAM" id="MobiDB-lite"/>
    </source>
</evidence>
<keyword evidence="3" id="KW-1185">Reference proteome</keyword>
<dbReference type="AlphaFoldDB" id="A0A2S2DDI4"/>
<dbReference type="RefSeq" id="WP_109343815.1">
    <property type="nucleotide sequence ID" value="NZ_CP029343.1"/>
</dbReference>
<dbReference type="Proteomes" id="UP000245820">
    <property type="component" value="Chromosome"/>
</dbReference>
<sequence>MRALQIKNAESDLAAQEAQRERAQNLLKLTSQYGQSRGAGQPKSAPPADRSANAMFQSLMPGAAPSMTTPGAPMAAASMTAPGGAGGRSALVQERLQYAQFLRDNGYAAEANAAENQALKLQPKVKEWQKVNVGDQTLYAPYFEDGSSGQPVPLEVAQNLERVNLGGTTELIHPTTGKSVRSMANTVTPGDLLSAQVQRENSLRQDTRARELNALTREGQQTQIINDPLRGPLLIDKATGVARPATMNGQALPGEAAVKREAAAKNLMPLIKQAGKLIDGATGSYLGAAIDQGARYYGSSTDGAKNIAQLRVLEGNIMMAQPRMEGPQSNLDVELYRQMAAQIGDPTVPNDTKKAALKTLESMYEKYGSKPPADIPRDAINHLKLNPKLRDAFDAKYGAGSAASVLGR</sequence>
<dbReference type="OrthoDB" id="8858031at2"/>
<organism evidence="2 3">
    <name type="scientific">Massilia oculi</name>
    <dbReference type="NCBI Taxonomy" id="945844"/>
    <lineage>
        <taxon>Bacteria</taxon>
        <taxon>Pseudomonadati</taxon>
        <taxon>Pseudomonadota</taxon>
        <taxon>Betaproteobacteria</taxon>
        <taxon>Burkholderiales</taxon>
        <taxon>Oxalobacteraceae</taxon>
        <taxon>Telluria group</taxon>
        <taxon>Massilia</taxon>
    </lineage>
</organism>
<dbReference type="EMBL" id="CP029343">
    <property type="protein sequence ID" value="AWL03412.1"/>
    <property type="molecule type" value="Genomic_DNA"/>
</dbReference>